<dbReference type="GO" id="GO:0016787">
    <property type="term" value="F:hydrolase activity"/>
    <property type="evidence" value="ECO:0007669"/>
    <property type="project" value="UniProtKB-KW"/>
</dbReference>
<evidence type="ECO:0000259" key="4">
    <source>
        <dbReference type="Pfam" id="PF07859"/>
    </source>
</evidence>
<dbReference type="Proteomes" id="UP000566819">
    <property type="component" value="Unassembled WGS sequence"/>
</dbReference>
<evidence type="ECO:0000256" key="2">
    <source>
        <dbReference type="SAM" id="MobiDB-lite"/>
    </source>
</evidence>
<dbReference type="OrthoDB" id="3520852at2759"/>
<keyword evidence="3" id="KW-0812">Transmembrane</keyword>
<feature type="compositionally biased region" description="Basic and acidic residues" evidence="2">
    <location>
        <begin position="437"/>
        <end position="446"/>
    </location>
</feature>
<dbReference type="EMBL" id="JAAMPI010001673">
    <property type="protein sequence ID" value="KAF4624379.1"/>
    <property type="molecule type" value="Genomic_DNA"/>
</dbReference>
<organism evidence="5 6">
    <name type="scientific">Cudoniella acicularis</name>
    <dbReference type="NCBI Taxonomy" id="354080"/>
    <lineage>
        <taxon>Eukaryota</taxon>
        <taxon>Fungi</taxon>
        <taxon>Dikarya</taxon>
        <taxon>Ascomycota</taxon>
        <taxon>Pezizomycotina</taxon>
        <taxon>Leotiomycetes</taxon>
        <taxon>Helotiales</taxon>
        <taxon>Tricladiaceae</taxon>
        <taxon>Cudoniella</taxon>
    </lineage>
</organism>
<keyword evidence="3" id="KW-0472">Membrane</keyword>
<feature type="compositionally biased region" description="Polar residues" evidence="2">
    <location>
        <begin position="420"/>
        <end position="429"/>
    </location>
</feature>
<feature type="transmembrane region" description="Helical" evidence="3">
    <location>
        <begin position="314"/>
        <end position="337"/>
    </location>
</feature>
<dbReference type="InterPro" id="IPR029058">
    <property type="entry name" value="AB_hydrolase_fold"/>
</dbReference>
<sequence length="446" mass="48375">MPSKNSIRTARQHAIPSTEPQDIKNADVVALTTKKWPAQRDVVMNLYNYALSNISVSPSKLIIGGDSAGGNLALLTLLHLRSEKKPLPAATILYSPSIDLAASLTQHAPNIANYFMFTFSETTDFMNNTLRPENLPFDPPEISALLHEDISGLPPQLIFWSTMEVLASDSERWVAKSRKVGVETVEWKEDGMLHTFALDFPFVGKKNERNYDEMLLEYHRMLVHRGSKTCYENNYPSNYRQWGCGWNATSILFTYPGQADGDTIQQAFIGTKELEAVNTVTVTSIAMTMITTSDPNAPTAASQSSNSGVSTGTIVGATMGSAAILAIGAVIVTILIFRHRKKHLGQQPLPGTMDTPNMGTGTDIGASPVSGMHSGHPSTVGTGTYYPKDPYSAVSSPSQGYLQTPSSVTGHGHGDMVYHQSYQPSQMSPQIPPLSPEPREMDAGGP</sequence>
<feature type="domain" description="Alpha/beta hydrolase fold-3" evidence="4">
    <location>
        <begin position="34"/>
        <end position="197"/>
    </location>
</feature>
<dbReference type="AlphaFoldDB" id="A0A8H4R690"/>
<dbReference type="PANTHER" id="PTHR48081:SF8">
    <property type="entry name" value="ALPHA_BETA HYDROLASE FOLD-3 DOMAIN-CONTAINING PROTEIN-RELATED"/>
    <property type="match status" value="1"/>
</dbReference>
<feature type="region of interest" description="Disordered" evidence="2">
    <location>
        <begin position="396"/>
        <end position="446"/>
    </location>
</feature>
<accession>A0A8H4R690</accession>
<keyword evidence="3" id="KW-1133">Transmembrane helix</keyword>
<evidence type="ECO:0000313" key="5">
    <source>
        <dbReference type="EMBL" id="KAF4624379.1"/>
    </source>
</evidence>
<evidence type="ECO:0000313" key="6">
    <source>
        <dbReference type="Proteomes" id="UP000566819"/>
    </source>
</evidence>
<comment type="caution">
    <text evidence="5">The sequence shown here is derived from an EMBL/GenBank/DDBJ whole genome shotgun (WGS) entry which is preliminary data.</text>
</comment>
<dbReference type="Pfam" id="PF07859">
    <property type="entry name" value="Abhydrolase_3"/>
    <property type="match status" value="1"/>
</dbReference>
<dbReference type="InterPro" id="IPR050300">
    <property type="entry name" value="GDXG_lipolytic_enzyme"/>
</dbReference>
<reference evidence="5 6" key="1">
    <citation type="submission" date="2020-03" db="EMBL/GenBank/DDBJ databases">
        <title>Draft Genome Sequence of Cudoniella acicularis.</title>
        <authorList>
            <person name="Buettner E."/>
            <person name="Kellner H."/>
        </authorList>
    </citation>
    <scope>NUCLEOTIDE SEQUENCE [LARGE SCALE GENOMIC DNA]</scope>
    <source>
        <strain evidence="5 6">DSM 108380</strain>
    </source>
</reference>
<evidence type="ECO:0000256" key="3">
    <source>
        <dbReference type="SAM" id="Phobius"/>
    </source>
</evidence>
<keyword evidence="1" id="KW-0378">Hydrolase</keyword>
<dbReference type="InterPro" id="IPR013094">
    <property type="entry name" value="AB_hydrolase_3"/>
</dbReference>
<protein>
    <recommendedName>
        <fullName evidence="4">Alpha/beta hydrolase fold-3 domain-containing protein</fullName>
    </recommendedName>
</protein>
<evidence type="ECO:0000256" key="1">
    <source>
        <dbReference type="ARBA" id="ARBA00022801"/>
    </source>
</evidence>
<name>A0A8H4R690_9HELO</name>
<dbReference type="SUPFAM" id="SSF53474">
    <property type="entry name" value="alpha/beta-Hydrolases"/>
    <property type="match status" value="1"/>
</dbReference>
<feature type="compositionally biased region" description="Polar residues" evidence="2">
    <location>
        <begin position="396"/>
        <end position="409"/>
    </location>
</feature>
<dbReference type="Gene3D" id="3.40.50.1820">
    <property type="entry name" value="alpha/beta hydrolase"/>
    <property type="match status" value="1"/>
</dbReference>
<dbReference type="PANTHER" id="PTHR48081">
    <property type="entry name" value="AB HYDROLASE SUPERFAMILY PROTEIN C4A8.06C"/>
    <property type="match status" value="1"/>
</dbReference>
<gene>
    <name evidence="5" type="ORF">G7Y89_g13792</name>
</gene>
<keyword evidence="6" id="KW-1185">Reference proteome</keyword>
<proteinExistence type="predicted"/>